<proteinExistence type="predicted"/>
<evidence type="ECO:0000259" key="2">
    <source>
        <dbReference type="Pfam" id="PF17855"/>
    </source>
</evidence>
<dbReference type="InterPro" id="IPR059098">
    <property type="entry name" value="WHD_MCM2"/>
</dbReference>
<keyword evidence="1" id="KW-0472">Membrane</keyword>
<feature type="domain" description="MCM AAA-lid" evidence="2">
    <location>
        <begin position="59"/>
        <end position="104"/>
    </location>
</feature>
<dbReference type="AlphaFoldDB" id="A0A7S1Z6V7"/>
<dbReference type="InterPro" id="IPR027417">
    <property type="entry name" value="P-loop_NTPase"/>
</dbReference>
<dbReference type="Pfam" id="PF17855">
    <property type="entry name" value="MCM_lid"/>
    <property type="match status" value="1"/>
</dbReference>
<keyword evidence="1" id="KW-1133">Transmembrane helix</keyword>
<feature type="transmembrane region" description="Helical" evidence="1">
    <location>
        <begin position="20"/>
        <end position="43"/>
    </location>
</feature>
<evidence type="ECO:0000259" key="3">
    <source>
        <dbReference type="Pfam" id="PF23669"/>
    </source>
</evidence>
<reference evidence="4" key="1">
    <citation type="submission" date="2021-01" db="EMBL/GenBank/DDBJ databases">
        <authorList>
            <person name="Corre E."/>
            <person name="Pelletier E."/>
            <person name="Niang G."/>
            <person name="Scheremetjew M."/>
            <person name="Finn R."/>
            <person name="Kale V."/>
            <person name="Holt S."/>
            <person name="Cochrane G."/>
            <person name="Meng A."/>
            <person name="Brown T."/>
            <person name="Cohen L."/>
        </authorList>
    </citation>
    <scope>NUCLEOTIDE SEQUENCE</scope>
    <source>
        <strain evidence="4">Pop2</strain>
    </source>
</reference>
<evidence type="ECO:0000256" key="1">
    <source>
        <dbReference type="SAM" id="Phobius"/>
    </source>
</evidence>
<name>A0A7S1Z6V7_9STRA</name>
<organism evidence="4">
    <name type="scientific">Ditylum brightwellii</name>
    <dbReference type="NCBI Taxonomy" id="49249"/>
    <lineage>
        <taxon>Eukaryota</taxon>
        <taxon>Sar</taxon>
        <taxon>Stramenopiles</taxon>
        <taxon>Ochrophyta</taxon>
        <taxon>Bacillariophyta</taxon>
        <taxon>Mediophyceae</taxon>
        <taxon>Lithodesmiophycidae</taxon>
        <taxon>Lithodesmiales</taxon>
        <taxon>Lithodesmiaceae</taxon>
        <taxon>Ditylum</taxon>
    </lineage>
</organism>
<gene>
    <name evidence="4" type="ORF">DBRI1063_LOCUS11234</name>
</gene>
<accession>A0A7S1Z6V7</accession>
<dbReference type="Gene3D" id="3.40.50.300">
    <property type="entry name" value="P-loop containing nucleotide triphosphate hydrolases"/>
    <property type="match status" value="1"/>
</dbReference>
<dbReference type="InterPro" id="IPR041562">
    <property type="entry name" value="MCM_lid"/>
</dbReference>
<protein>
    <recommendedName>
        <fullName evidence="5">DNA helicase</fullName>
    </recommendedName>
</protein>
<evidence type="ECO:0008006" key="5">
    <source>
        <dbReference type="Google" id="ProtNLM"/>
    </source>
</evidence>
<feature type="domain" description="DNA replication licensing factor MCM2-like winged-helix" evidence="3">
    <location>
        <begin position="128"/>
        <end position="217"/>
    </location>
</feature>
<sequence length="221" mass="25194">MYLSNTLALLVLILISYPRIFFVSISNTIEPMCVLFCAIPLLIKEKLLRFMLPFEENLSGGVPIAVCHIESITRMSEAHAKMCLCEHVRVDNMDIIVTVMLHSFIIAQKVSVHRSLQRSFAKFLSSGEDKAHLLLHILQDMMRNEAMYQTIRQRQRGGTEKGDGGIDDGVLAGTLEVLLEEFESRARDRRIYDVSEFCKGEAFRDAGYVLDERRGIILRNQ</sequence>
<dbReference type="EMBL" id="HBGN01017546">
    <property type="protein sequence ID" value="CAD9330318.1"/>
    <property type="molecule type" value="Transcribed_RNA"/>
</dbReference>
<dbReference type="Pfam" id="PF23669">
    <property type="entry name" value="WHD_MCM2"/>
    <property type="match status" value="1"/>
</dbReference>
<keyword evidence="1" id="KW-0812">Transmembrane</keyword>
<evidence type="ECO:0000313" key="4">
    <source>
        <dbReference type="EMBL" id="CAD9330318.1"/>
    </source>
</evidence>